<name>A0AAV5G4V7_CORAM</name>
<dbReference type="RefSeq" id="WP_003848008.1">
    <property type="nucleotide sequence ID" value="NZ_BQKK01000001.1"/>
</dbReference>
<dbReference type="EMBL" id="BQKK01000001">
    <property type="protein sequence ID" value="GJN41587.1"/>
    <property type="molecule type" value="Genomic_DNA"/>
</dbReference>
<protein>
    <submittedName>
        <fullName evidence="1">Uncharacterized protein</fullName>
    </submittedName>
</protein>
<evidence type="ECO:0000313" key="1">
    <source>
        <dbReference type="EMBL" id="GJN41587.1"/>
    </source>
</evidence>
<sequence>MDKEQAIKIANNFDPTHQWVPSTQLSNGGWILDPSDARIVMDDGVVVTTVGLPGMYIAPEGLPYMMYGPPGSWPRDAIEALSELTETGESEYIELFDED</sequence>
<organism evidence="1 2">
    <name type="scientific">Corynebacterium ammoniagenes</name>
    <name type="common">Brevibacterium ammoniagenes</name>
    <dbReference type="NCBI Taxonomy" id="1697"/>
    <lineage>
        <taxon>Bacteria</taxon>
        <taxon>Bacillati</taxon>
        <taxon>Actinomycetota</taxon>
        <taxon>Actinomycetes</taxon>
        <taxon>Mycobacteriales</taxon>
        <taxon>Corynebacteriaceae</taxon>
        <taxon>Corynebacterium</taxon>
    </lineage>
</organism>
<dbReference type="AlphaFoldDB" id="A0AAV5G4V7"/>
<reference evidence="1" key="1">
    <citation type="submission" date="2021-12" db="EMBL/GenBank/DDBJ databases">
        <title>Draft genome sequence of Corynebacterium ammoniagenes strain T-723.</title>
        <authorList>
            <person name="Matsuzawa M."/>
            <person name="Hiratani M."/>
            <person name="Abe I."/>
            <person name="Tsuji Y."/>
            <person name="Nakamura J."/>
        </authorList>
    </citation>
    <scope>NUCLEOTIDE SEQUENCE</scope>
    <source>
        <strain evidence="1">T-723</strain>
    </source>
</reference>
<evidence type="ECO:0000313" key="2">
    <source>
        <dbReference type="Proteomes" id="UP001054925"/>
    </source>
</evidence>
<comment type="caution">
    <text evidence="1">The sequence shown here is derived from an EMBL/GenBank/DDBJ whole genome shotgun (WGS) entry which is preliminary data.</text>
</comment>
<dbReference type="Proteomes" id="UP001054925">
    <property type="component" value="Unassembled WGS sequence"/>
</dbReference>
<accession>A0AAV5G4V7</accession>
<gene>
    <name evidence="1" type="ORF">CAT723_00660</name>
</gene>
<proteinExistence type="predicted"/>